<proteinExistence type="predicted"/>
<dbReference type="InterPro" id="IPR010287">
    <property type="entry name" value="DUF892_YciF-like"/>
</dbReference>
<dbReference type="RefSeq" id="WP_244158704.1">
    <property type="nucleotide sequence ID" value="NZ_FCNX02000021.1"/>
</dbReference>
<dbReference type="SUPFAM" id="SSF47240">
    <property type="entry name" value="Ferritin-like"/>
    <property type="match status" value="1"/>
</dbReference>
<evidence type="ECO:0000313" key="2">
    <source>
        <dbReference type="EMBL" id="SAL00275.1"/>
    </source>
</evidence>
<dbReference type="InterPro" id="IPR009078">
    <property type="entry name" value="Ferritin-like_SF"/>
</dbReference>
<dbReference type="AlphaFoldDB" id="A0A158E049"/>
<feature type="region of interest" description="Disordered" evidence="1">
    <location>
        <begin position="49"/>
        <end position="84"/>
    </location>
</feature>
<evidence type="ECO:0000313" key="3">
    <source>
        <dbReference type="Proteomes" id="UP000054903"/>
    </source>
</evidence>
<evidence type="ECO:0000256" key="1">
    <source>
        <dbReference type="SAM" id="MobiDB-lite"/>
    </source>
</evidence>
<dbReference type="InterPro" id="IPR012347">
    <property type="entry name" value="Ferritin-like"/>
</dbReference>
<comment type="caution">
    <text evidence="2">The sequence shown here is derived from an EMBL/GenBank/DDBJ whole genome shotgun (WGS) entry which is preliminary data.</text>
</comment>
<reference evidence="2" key="1">
    <citation type="submission" date="2016-01" db="EMBL/GenBank/DDBJ databases">
        <authorList>
            <person name="Peeters C."/>
        </authorList>
    </citation>
    <scope>NUCLEOTIDE SEQUENCE</scope>
    <source>
        <strain evidence="2">LMG 29320</strain>
    </source>
</reference>
<accession>A0A158E049</accession>
<gene>
    <name evidence="2" type="ORF">AWB77_06104</name>
</gene>
<dbReference type="STRING" id="1777138.AWB77_06104"/>
<dbReference type="Pfam" id="PF05974">
    <property type="entry name" value="DUF892"/>
    <property type="match status" value="1"/>
</dbReference>
<sequence length="84" mass="9339">MAHEAKLRAQSGRLEHHPQLKACIDQHLEHTLGQQKTLAECIERLDGQESRGKDDVVWRKGCSNSSLPSGPLRVQTGREDVSLA</sequence>
<organism evidence="2 3">
    <name type="scientific">Caballeronia fortuita</name>
    <dbReference type="NCBI Taxonomy" id="1777138"/>
    <lineage>
        <taxon>Bacteria</taxon>
        <taxon>Pseudomonadati</taxon>
        <taxon>Pseudomonadota</taxon>
        <taxon>Betaproteobacteria</taxon>
        <taxon>Burkholderiales</taxon>
        <taxon>Burkholderiaceae</taxon>
        <taxon>Caballeronia</taxon>
    </lineage>
</organism>
<feature type="compositionally biased region" description="Basic and acidic residues" evidence="1">
    <location>
        <begin position="49"/>
        <end position="58"/>
    </location>
</feature>
<dbReference type="Gene3D" id="1.20.1260.10">
    <property type="match status" value="1"/>
</dbReference>
<dbReference type="Proteomes" id="UP000054903">
    <property type="component" value="Unassembled WGS sequence"/>
</dbReference>
<name>A0A158E049_9BURK</name>
<dbReference type="EMBL" id="FCNX02000021">
    <property type="protein sequence ID" value="SAL00275.1"/>
    <property type="molecule type" value="Genomic_DNA"/>
</dbReference>
<protein>
    <submittedName>
        <fullName evidence="2">Uncharacterized protein</fullName>
    </submittedName>
</protein>
<keyword evidence="3" id="KW-1185">Reference proteome</keyword>